<feature type="signal peptide" evidence="1">
    <location>
        <begin position="1"/>
        <end position="20"/>
    </location>
</feature>
<evidence type="ECO:0000313" key="2">
    <source>
        <dbReference type="EMBL" id="CAG8411333.1"/>
    </source>
</evidence>
<accession>A0A9W4JNZ0</accession>
<dbReference type="EMBL" id="CAJVPD010000267">
    <property type="protein sequence ID" value="CAG8411333.1"/>
    <property type="molecule type" value="Genomic_DNA"/>
</dbReference>
<protein>
    <submittedName>
        <fullName evidence="2">Uncharacterized protein</fullName>
    </submittedName>
</protein>
<feature type="chain" id="PRO_5040977565" evidence="1">
    <location>
        <begin position="21"/>
        <end position="220"/>
    </location>
</feature>
<proteinExistence type="predicted"/>
<name>A0A9W4JNZ0_9EURO</name>
<sequence>MNFLCQVFSLLAVYFTAVMAFPQQTIVVTTTAAPAQITHGPELVCLENQTAIYTTDCTLGTPISYCFSPEPPISCPWGSFPSVWHPDHCMEESTCYPVTVPWITTSCSNGALPYSTITYYKGTLAGGYSTILKGYSCSCDSDEWTSTRQVASTSQTFCMPHSRCPPGMISTATWSNDCSLEGHILCPPDQMEIDLCICGDELQTPVYPNSSGARPTGCAY</sequence>
<evidence type="ECO:0000256" key="1">
    <source>
        <dbReference type="SAM" id="SignalP"/>
    </source>
</evidence>
<dbReference type="OrthoDB" id="1664372at2759"/>
<gene>
    <name evidence="2" type="ORF">PSALAMII_LOCUS8727</name>
</gene>
<reference evidence="2" key="1">
    <citation type="submission" date="2021-07" db="EMBL/GenBank/DDBJ databases">
        <authorList>
            <person name="Branca A.L. A."/>
        </authorList>
    </citation>
    <scope>NUCLEOTIDE SEQUENCE</scope>
</reference>
<evidence type="ECO:0000313" key="3">
    <source>
        <dbReference type="Proteomes" id="UP001152592"/>
    </source>
</evidence>
<comment type="caution">
    <text evidence="2">The sequence shown here is derived from an EMBL/GenBank/DDBJ whole genome shotgun (WGS) entry which is preliminary data.</text>
</comment>
<organism evidence="2 3">
    <name type="scientific">Penicillium salamii</name>
    <dbReference type="NCBI Taxonomy" id="1612424"/>
    <lineage>
        <taxon>Eukaryota</taxon>
        <taxon>Fungi</taxon>
        <taxon>Dikarya</taxon>
        <taxon>Ascomycota</taxon>
        <taxon>Pezizomycotina</taxon>
        <taxon>Eurotiomycetes</taxon>
        <taxon>Eurotiomycetidae</taxon>
        <taxon>Eurotiales</taxon>
        <taxon>Aspergillaceae</taxon>
        <taxon>Penicillium</taxon>
    </lineage>
</organism>
<dbReference type="Proteomes" id="UP001152592">
    <property type="component" value="Unassembled WGS sequence"/>
</dbReference>
<dbReference type="AlphaFoldDB" id="A0A9W4JNZ0"/>
<keyword evidence="1" id="KW-0732">Signal</keyword>